<reference evidence="1" key="1">
    <citation type="journal article" date="2010" name="ISME J.">
        <title>Metagenome of the Mediterranean deep chlorophyll maximum studied by direct and fosmid library 454 pyrosequencing.</title>
        <authorList>
            <person name="Ghai R."/>
            <person name="Martin-Cuadrado A.B."/>
            <person name="Molto A.G."/>
            <person name="Heredia I.G."/>
            <person name="Cabrera R."/>
            <person name="Martin J."/>
            <person name="Verdu M."/>
            <person name="Deschamps P."/>
            <person name="Moreira D."/>
            <person name="Lopez-Garcia P."/>
            <person name="Mira A."/>
            <person name="Rodriguez-Valera F."/>
        </authorList>
    </citation>
    <scope>NUCLEOTIDE SEQUENCE</scope>
</reference>
<dbReference type="AlphaFoldDB" id="D6PLI5"/>
<protein>
    <submittedName>
        <fullName evidence="1">Uncharacterized protein</fullName>
    </submittedName>
</protein>
<sequence>MIDWMDTTGKDYGEEQSGTSNLVDALDTITWWATYSFFHLDENPVRNAYL</sequence>
<proteinExistence type="predicted"/>
<organism evidence="1">
    <name type="scientific">uncultured organism MedDCM-OCT-S11-C383</name>
    <dbReference type="NCBI Taxonomy" id="743662"/>
    <lineage>
        <taxon>unclassified sequences</taxon>
        <taxon>environmental samples</taxon>
    </lineage>
</organism>
<name>D6PLI5_9ZZZZ</name>
<dbReference type="EMBL" id="GU943149">
    <property type="protein sequence ID" value="ADD96586.1"/>
    <property type="molecule type" value="Genomic_DNA"/>
</dbReference>
<accession>D6PLI5</accession>
<evidence type="ECO:0000313" key="1">
    <source>
        <dbReference type="EMBL" id="ADD96586.1"/>
    </source>
</evidence>